<evidence type="ECO:0000313" key="2">
    <source>
        <dbReference type="Proteomes" id="UP001060085"/>
    </source>
</evidence>
<reference evidence="2" key="1">
    <citation type="journal article" date="2023" name="Nat. Plants">
        <title>Single-cell RNA sequencing provides a high-resolution roadmap for understanding the multicellular compartmentation of specialized metabolism.</title>
        <authorList>
            <person name="Sun S."/>
            <person name="Shen X."/>
            <person name="Li Y."/>
            <person name="Li Y."/>
            <person name="Wang S."/>
            <person name="Li R."/>
            <person name="Zhang H."/>
            <person name="Shen G."/>
            <person name="Guo B."/>
            <person name="Wei J."/>
            <person name="Xu J."/>
            <person name="St-Pierre B."/>
            <person name="Chen S."/>
            <person name="Sun C."/>
        </authorList>
    </citation>
    <scope>NUCLEOTIDE SEQUENCE [LARGE SCALE GENOMIC DNA]</scope>
</reference>
<proteinExistence type="predicted"/>
<organism evidence="1 2">
    <name type="scientific">Catharanthus roseus</name>
    <name type="common">Madagascar periwinkle</name>
    <name type="synonym">Vinca rosea</name>
    <dbReference type="NCBI Taxonomy" id="4058"/>
    <lineage>
        <taxon>Eukaryota</taxon>
        <taxon>Viridiplantae</taxon>
        <taxon>Streptophyta</taxon>
        <taxon>Embryophyta</taxon>
        <taxon>Tracheophyta</taxon>
        <taxon>Spermatophyta</taxon>
        <taxon>Magnoliopsida</taxon>
        <taxon>eudicotyledons</taxon>
        <taxon>Gunneridae</taxon>
        <taxon>Pentapetalae</taxon>
        <taxon>asterids</taxon>
        <taxon>lamiids</taxon>
        <taxon>Gentianales</taxon>
        <taxon>Apocynaceae</taxon>
        <taxon>Rauvolfioideae</taxon>
        <taxon>Vinceae</taxon>
        <taxon>Catharanthinae</taxon>
        <taxon>Catharanthus</taxon>
    </lineage>
</organism>
<comment type="caution">
    <text evidence="1">The sequence shown here is derived from an EMBL/GenBank/DDBJ whole genome shotgun (WGS) entry which is preliminary data.</text>
</comment>
<name>A0ACC0AJ67_CATRO</name>
<keyword evidence="2" id="KW-1185">Reference proteome</keyword>
<protein>
    <submittedName>
        <fullName evidence="1">Uncharacterized protein</fullName>
    </submittedName>
</protein>
<dbReference type="Proteomes" id="UP001060085">
    <property type="component" value="Linkage Group LG06"/>
</dbReference>
<dbReference type="EMBL" id="CM044706">
    <property type="protein sequence ID" value="KAI5660487.1"/>
    <property type="molecule type" value="Genomic_DNA"/>
</dbReference>
<accession>A0ACC0AJ67</accession>
<evidence type="ECO:0000313" key="1">
    <source>
        <dbReference type="EMBL" id="KAI5660487.1"/>
    </source>
</evidence>
<sequence>MAVVAAAGTAAAATTSSSIFVSSQQLVSAAAPSASSSNANVSIASTYVSNFMGASLRRYHPIRRNLVKVHRTVAAAAVAPAVASGVEEVKEYTLSTWAEFDLGRAPIYWKTTNGLPPTSGEKLKLFYNPAANNMVPNENFGIAFNGGFNQPIMCGGEPRAMLHKIRGAADPPIYTIQICVPKHALSLIFSFTNGIEWDGPYRLQFQVPKAWRNKPIEFFTEGLAEELSKEGACERAIFPDTSTVITRCGIFGNPSATGGDRCNLDIVPGCTDPSSPLFDPNATYDDGSCPPYSDSED</sequence>
<gene>
    <name evidence="1" type="ORF">M9H77_29280</name>
</gene>